<dbReference type="EC" id="3.1.-.-" evidence="5"/>
<dbReference type="InterPro" id="IPR022907">
    <property type="entry name" value="VapC_family"/>
</dbReference>
<comment type="caution">
    <text evidence="7">The sequence shown here is derived from an EMBL/GenBank/DDBJ whole genome shotgun (WGS) entry which is preliminary data.</text>
</comment>
<dbReference type="InterPro" id="IPR002716">
    <property type="entry name" value="PIN_dom"/>
</dbReference>
<keyword evidence="4 5" id="KW-0378">Hydrolase</keyword>
<dbReference type="GO" id="GO:0004540">
    <property type="term" value="F:RNA nuclease activity"/>
    <property type="evidence" value="ECO:0007669"/>
    <property type="project" value="InterPro"/>
</dbReference>
<dbReference type="InterPro" id="IPR029060">
    <property type="entry name" value="PIN-like_dom_sf"/>
</dbReference>
<evidence type="ECO:0000313" key="8">
    <source>
        <dbReference type="Proteomes" id="UP000648239"/>
    </source>
</evidence>
<evidence type="ECO:0000256" key="5">
    <source>
        <dbReference type="HAMAP-Rule" id="MF_00265"/>
    </source>
</evidence>
<keyword evidence="5" id="KW-0800">Toxin</keyword>
<evidence type="ECO:0000256" key="4">
    <source>
        <dbReference type="ARBA" id="ARBA00022801"/>
    </source>
</evidence>
<dbReference type="GO" id="GO:0000287">
    <property type="term" value="F:magnesium ion binding"/>
    <property type="evidence" value="ECO:0007669"/>
    <property type="project" value="UniProtKB-UniRule"/>
</dbReference>
<dbReference type="HAMAP" id="MF_00265">
    <property type="entry name" value="VapC_Nob1"/>
    <property type="match status" value="1"/>
</dbReference>
<organism evidence="7 8">
    <name type="scientific">Candidatus Polarisedimenticola svalbardensis</name>
    <dbReference type="NCBI Taxonomy" id="2886004"/>
    <lineage>
        <taxon>Bacteria</taxon>
        <taxon>Pseudomonadati</taxon>
        <taxon>Acidobacteriota</taxon>
        <taxon>Candidatus Polarisedimenticolia</taxon>
        <taxon>Candidatus Polarisedimenticolales</taxon>
        <taxon>Candidatus Polarisedimenticolaceae</taxon>
        <taxon>Candidatus Polarisedimenticola</taxon>
    </lineage>
</organism>
<name>A0A8J7CDZ1_9BACT</name>
<dbReference type="Pfam" id="PF01850">
    <property type="entry name" value="PIN"/>
    <property type="match status" value="1"/>
</dbReference>
<evidence type="ECO:0000259" key="6">
    <source>
        <dbReference type="Pfam" id="PF01850"/>
    </source>
</evidence>
<keyword evidence="1 5" id="KW-1277">Toxin-antitoxin system</keyword>
<evidence type="ECO:0000256" key="1">
    <source>
        <dbReference type="ARBA" id="ARBA00022649"/>
    </source>
</evidence>
<dbReference type="SUPFAM" id="SSF88723">
    <property type="entry name" value="PIN domain-like"/>
    <property type="match status" value="1"/>
</dbReference>
<dbReference type="AlphaFoldDB" id="A0A8J7CDZ1"/>
<feature type="binding site" evidence="5">
    <location>
        <position position="5"/>
    </location>
    <ligand>
        <name>Mg(2+)</name>
        <dbReference type="ChEBI" id="CHEBI:18420"/>
    </ligand>
</feature>
<keyword evidence="3 5" id="KW-0479">Metal-binding</keyword>
<dbReference type="EMBL" id="JACXWD010000104">
    <property type="protein sequence ID" value="MBD3869522.1"/>
    <property type="molecule type" value="Genomic_DNA"/>
</dbReference>
<protein>
    <recommendedName>
        <fullName evidence="5">Ribonuclease VapC</fullName>
        <shortName evidence="5">RNase VapC</shortName>
        <ecNumber evidence="5">3.1.-.-</ecNumber>
    </recommendedName>
    <alternativeName>
        <fullName evidence="5">Toxin VapC</fullName>
    </alternativeName>
</protein>
<dbReference type="Gene3D" id="3.40.50.1010">
    <property type="entry name" value="5'-nuclease"/>
    <property type="match status" value="1"/>
</dbReference>
<reference evidence="7 8" key="1">
    <citation type="submission" date="2020-08" db="EMBL/GenBank/DDBJ databases">
        <title>Acidobacteriota in marine sediments use diverse sulfur dissimilation pathways.</title>
        <authorList>
            <person name="Wasmund K."/>
        </authorList>
    </citation>
    <scope>NUCLEOTIDE SEQUENCE [LARGE SCALE GENOMIC DNA]</scope>
    <source>
        <strain evidence="7">MAG AM4</strain>
    </source>
</reference>
<accession>A0A8J7CDZ1</accession>
<comment type="similarity">
    <text evidence="5">Belongs to the PINc/VapC protein family.</text>
</comment>
<proteinExistence type="inferred from homology"/>
<comment type="cofactor">
    <cofactor evidence="5">
        <name>Mg(2+)</name>
        <dbReference type="ChEBI" id="CHEBI:18420"/>
    </cofactor>
</comment>
<keyword evidence="2 5" id="KW-0540">Nuclease</keyword>
<dbReference type="GO" id="GO:0090729">
    <property type="term" value="F:toxin activity"/>
    <property type="evidence" value="ECO:0007669"/>
    <property type="project" value="UniProtKB-KW"/>
</dbReference>
<sequence length="138" mass="15280">MILVDAGPLIALIDRGEQDHIRCVEALADLTTPMVTTWPAFTEAMYLLGSAGGWKGQAALWKLLERGDLQLVALDEALQKRTQALMGKYRDTPMDLADASLVAAAEALDTSRVFTLDSDFEIYRWKGRRKFEVVPGPL</sequence>
<feature type="binding site" evidence="5">
    <location>
        <position position="98"/>
    </location>
    <ligand>
        <name>Mg(2+)</name>
        <dbReference type="ChEBI" id="CHEBI:18420"/>
    </ligand>
</feature>
<dbReference type="Proteomes" id="UP000648239">
    <property type="component" value="Unassembled WGS sequence"/>
</dbReference>
<evidence type="ECO:0000313" key="7">
    <source>
        <dbReference type="EMBL" id="MBD3869522.1"/>
    </source>
</evidence>
<feature type="domain" description="PIN" evidence="6">
    <location>
        <begin position="2"/>
        <end position="123"/>
    </location>
</feature>
<gene>
    <name evidence="5" type="primary">vapC</name>
    <name evidence="7" type="ORF">IFK94_15485</name>
</gene>
<keyword evidence="5" id="KW-0460">Magnesium</keyword>
<dbReference type="GO" id="GO:0016787">
    <property type="term" value="F:hydrolase activity"/>
    <property type="evidence" value="ECO:0007669"/>
    <property type="project" value="UniProtKB-KW"/>
</dbReference>
<evidence type="ECO:0000256" key="3">
    <source>
        <dbReference type="ARBA" id="ARBA00022723"/>
    </source>
</evidence>
<evidence type="ECO:0000256" key="2">
    <source>
        <dbReference type="ARBA" id="ARBA00022722"/>
    </source>
</evidence>
<comment type="function">
    <text evidence="5">Toxic component of a toxin-antitoxin (TA) system. An RNase.</text>
</comment>